<feature type="compositionally biased region" description="Basic residues" evidence="1">
    <location>
        <begin position="35"/>
        <end position="46"/>
    </location>
</feature>
<feature type="non-terminal residue" evidence="2">
    <location>
        <position position="107"/>
    </location>
</feature>
<name>A0A9N9HTG5_9GLOM</name>
<evidence type="ECO:0000256" key="1">
    <source>
        <dbReference type="SAM" id="MobiDB-lite"/>
    </source>
</evidence>
<protein>
    <submittedName>
        <fullName evidence="2">1093_t:CDS:1</fullName>
    </submittedName>
</protein>
<comment type="caution">
    <text evidence="2">The sequence shown here is derived from an EMBL/GenBank/DDBJ whole genome shotgun (WGS) entry which is preliminary data.</text>
</comment>
<dbReference type="OrthoDB" id="2442066at2759"/>
<evidence type="ECO:0000313" key="2">
    <source>
        <dbReference type="EMBL" id="CAG8704904.1"/>
    </source>
</evidence>
<feature type="non-terminal residue" evidence="2">
    <location>
        <position position="1"/>
    </location>
</feature>
<dbReference type="Proteomes" id="UP000789831">
    <property type="component" value="Unassembled WGS sequence"/>
</dbReference>
<dbReference type="EMBL" id="CAJVPL010019359">
    <property type="protein sequence ID" value="CAG8704904.1"/>
    <property type="molecule type" value="Genomic_DNA"/>
</dbReference>
<proteinExistence type="predicted"/>
<accession>A0A9N9HTG5</accession>
<feature type="region of interest" description="Disordered" evidence="1">
    <location>
        <begin position="23"/>
        <end position="46"/>
    </location>
</feature>
<evidence type="ECO:0000313" key="3">
    <source>
        <dbReference type="Proteomes" id="UP000789831"/>
    </source>
</evidence>
<dbReference type="AlphaFoldDB" id="A0A9N9HTG5"/>
<reference evidence="2" key="1">
    <citation type="submission" date="2021-06" db="EMBL/GenBank/DDBJ databases">
        <authorList>
            <person name="Kallberg Y."/>
            <person name="Tangrot J."/>
            <person name="Rosling A."/>
        </authorList>
    </citation>
    <scope>NUCLEOTIDE SEQUENCE</scope>
    <source>
        <strain evidence="2">MT106</strain>
    </source>
</reference>
<gene>
    <name evidence="2" type="ORF">AGERDE_LOCUS13690</name>
</gene>
<sequence>KNDKPVAKLAACSSLESYLRQKDTNDRAQNELKLPQKKGPKNKRKNRLIPREFIQLQDTVLSKPYHKVQIAEIIGDSKIIANITLESGDMEQCTIQLADIAGYIDGL</sequence>
<organism evidence="2 3">
    <name type="scientific">Ambispora gerdemannii</name>
    <dbReference type="NCBI Taxonomy" id="144530"/>
    <lineage>
        <taxon>Eukaryota</taxon>
        <taxon>Fungi</taxon>
        <taxon>Fungi incertae sedis</taxon>
        <taxon>Mucoromycota</taxon>
        <taxon>Glomeromycotina</taxon>
        <taxon>Glomeromycetes</taxon>
        <taxon>Archaeosporales</taxon>
        <taxon>Ambisporaceae</taxon>
        <taxon>Ambispora</taxon>
    </lineage>
</organism>
<keyword evidence="3" id="KW-1185">Reference proteome</keyword>